<name>A0A243RB35_9ACTN</name>
<dbReference type="Gene3D" id="2.30.110.10">
    <property type="entry name" value="Electron Transport, Fmn-binding Protein, Chain A"/>
    <property type="match status" value="1"/>
</dbReference>
<dbReference type="PANTHER" id="PTHR42815">
    <property type="entry name" value="FAD-BINDING, PUTATIVE (AFU_ORTHOLOGUE AFUA_6G07600)-RELATED"/>
    <property type="match status" value="1"/>
</dbReference>
<dbReference type="Proteomes" id="UP000195105">
    <property type="component" value="Unassembled WGS sequence"/>
</dbReference>
<dbReference type="InterPro" id="IPR011576">
    <property type="entry name" value="Pyridox_Oxase_N"/>
</dbReference>
<proteinExistence type="predicted"/>
<keyword evidence="4" id="KW-1185">Reference proteome</keyword>
<dbReference type="Pfam" id="PF01243">
    <property type="entry name" value="PNPOx_N"/>
    <property type="match status" value="1"/>
</dbReference>
<accession>A0A243RB35</accession>
<evidence type="ECO:0000259" key="2">
    <source>
        <dbReference type="Pfam" id="PF01243"/>
    </source>
</evidence>
<evidence type="ECO:0000313" key="4">
    <source>
        <dbReference type="Proteomes" id="UP000195105"/>
    </source>
</evidence>
<feature type="domain" description="Pyridoxamine 5'-phosphate oxidase N-terminal" evidence="2">
    <location>
        <begin position="180"/>
        <end position="262"/>
    </location>
</feature>
<dbReference type="AlphaFoldDB" id="A0A243RB35"/>
<evidence type="ECO:0000256" key="1">
    <source>
        <dbReference type="SAM" id="MobiDB-lite"/>
    </source>
</evidence>
<dbReference type="RefSeq" id="WP_086605448.1">
    <property type="nucleotide sequence ID" value="NZ_NGFN01000433.1"/>
</dbReference>
<protein>
    <submittedName>
        <fullName evidence="3">Pyridoxamine 5'-phosphate oxidase</fullName>
    </submittedName>
</protein>
<reference evidence="3 4" key="1">
    <citation type="submission" date="2017-05" db="EMBL/GenBank/DDBJ databases">
        <title>Biotechnological potential of actinobacteria isolated from South African environments.</title>
        <authorList>
            <person name="Le Roes-Hill M."/>
            <person name="Prins A."/>
            <person name="Durrell K.A."/>
        </authorList>
    </citation>
    <scope>NUCLEOTIDE SEQUENCE [LARGE SCALE GENOMIC DNA]</scope>
    <source>
        <strain evidence="3 4">HMC13</strain>
    </source>
</reference>
<comment type="caution">
    <text evidence="3">The sequence shown here is derived from an EMBL/GenBank/DDBJ whole genome shotgun (WGS) entry which is preliminary data.</text>
</comment>
<evidence type="ECO:0000313" key="3">
    <source>
        <dbReference type="EMBL" id="OUC91871.1"/>
    </source>
</evidence>
<dbReference type="PANTHER" id="PTHR42815:SF2">
    <property type="entry name" value="FAD-BINDING, PUTATIVE (AFU_ORTHOLOGUE AFUA_6G07600)-RELATED"/>
    <property type="match status" value="1"/>
</dbReference>
<dbReference type="EMBL" id="NGFN01000433">
    <property type="protein sequence ID" value="OUC91871.1"/>
    <property type="molecule type" value="Genomic_DNA"/>
</dbReference>
<dbReference type="SUPFAM" id="SSF50475">
    <property type="entry name" value="FMN-binding split barrel"/>
    <property type="match status" value="1"/>
</dbReference>
<organism evidence="3 4">
    <name type="scientific">Streptomyces swartbergensis</name>
    <dbReference type="NCBI Taxonomy" id="487165"/>
    <lineage>
        <taxon>Bacteria</taxon>
        <taxon>Bacillati</taxon>
        <taxon>Actinomycetota</taxon>
        <taxon>Actinomycetes</taxon>
        <taxon>Kitasatosporales</taxon>
        <taxon>Streptomycetaceae</taxon>
        <taxon>Streptomyces</taxon>
    </lineage>
</organism>
<dbReference type="InterPro" id="IPR012349">
    <property type="entry name" value="Split_barrel_FMN-bd"/>
</dbReference>
<feature type="region of interest" description="Disordered" evidence="1">
    <location>
        <begin position="296"/>
        <end position="315"/>
    </location>
</feature>
<gene>
    <name evidence="3" type="ORF">CA983_38930</name>
</gene>
<sequence length="315" mass="34146">MTDPVHTTTAEFHEGELAVQRHAGVARDAARLSGMLAPAQLRGGVMRFLAERTFAAITARDATGVLWISPLTGPPGFLRVTSPTALDVRTLPAEGDPLHQLATDQPVGLIVIEFAARRRLRINGTLSRTGSGGLHIDVEQAYGNCPQYIQRRHLEPAPVAPSGAEPVRHGITLTQDDIDLIRRSDTFLIGTTHPARGNDASHRGGPPGFVRAEDGRLWWPDYWGNNMFNTLGNLEANPAAALLFCDFTTGRTLHLSGRAALEWTRPGTPGDDDRTGRRVHFTPQRLVAGRLLPLQADTVTAAPDNPPLTDQPSEQ</sequence>